<dbReference type="OrthoDB" id="1101576at2759"/>
<sequence length="128" mass="15150">MKVLSNDSMRLNHLERHLKQQHPTLILKTKEFFSSKAESLKRKRLDTSGSYHTALAYKTLPQTSALNSRLFTLLCEDLDSDHKVLLFHTEVRWLSKGNMLARLYELKEEVILFLEFKEKTRFLDNVQR</sequence>
<dbReference type="Proteomes" id="UP001152888">
    <property type="component" value="Unassembled WGS sequence"/>
</dbReference>
<protein>
    <recommendedName>
        <fullName evidence="3">Zinc finger BED domain-containing protein 5</fullName>
    </recommendedName>
</protein>
<name>A0A9P0JVQ4_ACAOB</name>
<organism evidence="1 2">
    <name type="scientific">Acanthoscelides obtectus</name>
    <name type="common">Bean weevil</name>
    <name type="synonym">Bruchus obtectus</name>
    <dbReference type="NCBI Taxonomy" id="200917"/>
    <lineage>
        <taxon>Eukaryota</taxon>
        <taxon>Metazoa</taxon>
        <taxon>Ecdysozoa</taxon>
        <taxon>Arthropoda</taxon>
        <taxon>Hexapoda</taxon>
        <taxon>Insecta</taxon>
        <taxon>Pterygota</taxon>
        <taxon>Neoptera</taxon>
        <taxon>Endopterygota</taxon>
        <taxon>Coleoptera</taxon>
        <taxon>Polyphaga</taxon>
        <taxon>Cucujiformia</taxon>
        <taxon>Chrysomeloidea</taxon>
        <taxon>Chrysomelidae</taxon>
        <taxon>Bruchinae</taxon>
        <taxon>Bruchini</taxon>
        <taxon>Acanthoscelides</taxon>
    </lineage>
</organism>
<dbReference type="EMBL" id="CAKOFQ010006696">
    <property type="protein sequence ID" value="CAH1961665.1"/>
    <property type="molecule type" value="Genomic_DNA"/>
</dbReference>
<evidence type="ECO:0000313" key="2">
    <source>
        <dbReference type="Proteomes" id="UP001152888"/>
    </source>
</evidence>
<evidence type="ECO:0000313" key="1">
    <source>
        <dbReference type="EMBL" id="CAH1961665.1"/>
    </source>
</evidence>
<keyword evidence="2" id="KW-1185">Reference proteome</keyword>
<comment type="caution">
    <text evidence="1">The sequence shown here is derived from an EMBL/GenBank/DDBJ whole genome shotgun (WGS) entry which is preliminary data.</text>
</comment>
<dbReference type="PANTHER" id="PTHR45913:SF22">
    <property type="entry name" value="SCAN BOX DOMAIN-CONTAINING PROTEIN"/>
    <property type="match status" value="1"/>
</dbReference>
<reference evidence="1" key="1">
    <citation type="submission" date="2022-03" db="EMBL/GenBank/DDBJ databases">
        <authorList>
            <person name="Sayadi A."/>
        </authorList>
    </citation>
    <scope>NUCLEOTIDE SEQUENCE</scope>
</reference>
<dbReference type="PANTHER" id="PTHR45913">
    <property type="entry name" value="EPM2A-INTERACTING PROTEIN 1"/>
    <property type="match status" value="1"/>
</dbReference>
<proteinExistence type="predicted"/>
<dbReference type="AlphaFoldDB" id="A0A9P0JVQ4"/>
<gene>
    <name evidence="1" type="ORF">ACAOBT_LOCUS4279</name>
</gene>
<evidence type="ECO:0008006" key="3">
    <source>
        <dbReference type="Google" id="ProtNLM"/>
    </source>
</evidence>
<accession>A0A9P0JVQ4</accession>